<evidence type="ECO:0000313" key="1">
    <source>
        <dbReference type="EMBL" id="AEQ21363.1"/>
    </source>
</evidence>
<proteinExistence type="predicted"/>
<dbReference type="STRING" id="568816.Acin_0111"/>
<gene>
    <name evidence="1" type="ordered locus">Acin_0111</name>
</gene>
<dbReference type="HOGENOM" id="CLU_2748528_0_0_9"/>
<keyword evidence="2" id="KW-1185">Reference proteome</keyword>
<dbReference type="InParanoid" id="G4Q6L5"/>
<dbReference type="KEGG" id="ain:Acin_0111"/>
<dbReference type="AlphaFoldDB" id="G4Q6L5"/>
<dbReference type="PATRIC" id="fig|568816.4.peg.104"/>
<accession>G4Q6L5</accession>
<protein>
    <submittedName>
        <fullName evidence="1">Uncharacterized protein</fullName>
    </submittedName>
</protein>
<dbReference type="EMBL" id="CP003058">
    <property type="protein sequence ID" value="AEQ21363.1"/>
    <property type="molecule type" value="Genomic_DNA"/>
</dbReference>
<evidence type="ECO:0000313" key="2">
    <source>
        <dbReference type="Proteomes" id="UP000007093"/>
    </source>
</evidence>
<organism evidence="1 2">
    <name type="scientific">Acidaminococcus intestini (strain RyC-MR95)</name>
    <dbReference type="NCBI Taxonomy" id="568816"/>
    <lineage>
        <taxon>Bacteria</taxon>
        <taxon>Bacillati</taxon>
        <taxon>Bacillota</taxon>
        <taxon>Negativicutes</taxon>
        <taxon>Acidaminococcales</taxon>
        <taxon>Acidaminococcaceae</taxon>
        <taxon>Acidaminococcus</taxon>
    </lineage>
</organism>
<name>G4Q6L5_ACIIR</name>
<dbReference type="Proteomes" id="UP000007093">
    <property type="component" value="Chromosome"/>
</dbReference>
<reference evidence="1 2" key="1">
    <citation type="journal article" date="2011" name="J. Bacteriol.">
        <title>Complete genome sequence of Acidaminococcus intestini RYC-MR95, a Gram-negative bacterium from the phylum Firmicutes.</title>
        <authorList>
            <person name="D'Auria G."/>
            <person name="Galan J.C."/>
            <person name="Rodriguez-Alcayna M."/>
            <person name="Moya A."/>
            <person name="Baquero F."/>
            <person name="Latorre A."/>
        </authorList>
    </citation>
    <scope>NUCLEOTIDE SEQUENCE [LARGE SCALE GENOMIC DNA]</scope>
    <source>
        <strain evidence="1 2">RyC-MR95</strain>
    </source>
</reference>
<sequence>MIIKYLCHVLYLFLFLAGGLIRLVGIDAVFAKIKRSVPLRDGFKSPRYHPDSWPLTRSRRSQTYQHTRFL</sequence>